<dbReference type="STRING" id="1150368.SAMN02927921_00472"/>
<name>A0A1K1M8F6_9FLAO</name>
<evidence type="ECO:0000313" key="1">
    <source>
        <dbReference type="EMBL" id="SFW19408.1"/>
    </source>
</evidence>
<dbReference type="EMBL" id="FPJE01000002">
    <property type="protein sequence ID" value="SFW19408.1"/>
    <property type="molecule type" value="Genomic_DNA"/>
</dbReference>
<reference evidence="1 2" key="1">
    <citation type="submission" date="2016-11" db="EMBL/GenBank/DDBJ databases">
        <authorList>
            <person name="Jaros S."/>
            <person name="Januszkiewicz K."/>
            <person name="Wedrychowicz H."/>
        </authorList>
    </citation>
    <scope>NUCLEOTIDE SEQUENCE [LARGE SCALE GENOMIC DNA]</scope>
    <source>
        <strain evidence="1 2">CGMCC 1.12145</strain>
    </source>
</reference>
<dbReference type="AlphaFoldDB" id="A0A1K1M8F6"/>
<dbReference type="RefSeq" id="WP_072315764.1">
    <property type="nucleotide sequence ID" value="NZ_FPJE01000002.1"/>
</dbReference>
<evidence type="ECO:0000313" key="2">
    <source>
        <dbReference type="Proteomes" id="UP000182248"/>
    </source>
</evidence>
<keyword evidence="2" id="KW-1185">Reference proteome</keyword>
<organism evidence="1 2">
    <name type="scientific">Sinomicrobium oceani</name>
    <dbReference type="NCBI Taxonomy" id="1150368"/>
    <lineage>
        <taxon>Bacteria</taxon>
        <taxon>Pseudomonadati</taxon>
        <taxon>Bacteroidota</taxon>
        <taxon>Flavobacteriia</taxon>
        <taxon>Flavobacteriales</taxon>
        <taxon>Flavobacteriaceae</taxon>
        <taxon>Sinomicrobium</taxon>
    </lineage>
</organism>
<gene>
    <name evidence="1" type="ORF">SAMN02927921_00472</name>
</gene>
<protein>
    <submittedName>
        <fullName evidence="1">Uncharacterized protein</fullName>
    </submittedName>
</protein>
<accession>A0A1K1M8F6</accession>
<proteinExistence type="predicted"/>
<dbReference type="OrthoDB" id="243450at2"/>
<sequence length="173" mass="19842">MWRVQKEGYLEAKGYRVGMVSRGDGFLDSPDAEYISSGVNTKDVGAVAIGRHGNFFLWGFSGSPDYMTEEAKQVFANAVVYMKQFKGQKPIARKYNDRIATKDYIDNVIGMLNKESFEHTVQYYKDLNVQSAKMFKELKEKKAKGKQLTEMEEAIIKAQSRPMPIPDWEQYVQ</sequence>
<dbReference type="Proteomes" id="UP000182248">
    <property type="component" value="Unassembled WGS sequence"/>
</dbReference>